<organism evidence="3 4">
    <name type="scientific">Roseicyclus mahoneyensis</name>
    <dbReference type="NCBI Taxonomy" id="164332"/>
    <lineage>
        <taxon>Bacteria</taxon>
        <taxon>Pseudomonadati</taxon>
        <taxon>Pseudomonadota</taxon>
        <taxon>Alphaproteobacteria</taxon>
        <taxon>Rhodobacterales</taxon>
        <taxon>Roseobacteraceae</taxon>
        <taxon>Roseicyclus</taxon>
    </lineage>
</organism>
<evidence type="ECO:0000313" key="4">
    <source>
        <dbReference type="Proteomes" id="UP000245708"/>
    </source>
</evidence>
<reference evidence="3 4" key="1">
    <citation type="submission" date="2018-05" db="EMBL/GenBank/DDBJ databases">
        <title>Genomic Encyclopedia of Type Strains, Phase IV (KMG-IV): sequencing the most valuable type-strain genomes for metagenomic binning, comparative biology and taxonomic classification.</title>
        <authorList>
            <person name="Goeker M."/>
        </authorList>
    </citation>
    <scope>NUCLEOTIDE SEQUENCE [LARGE SCALE GENOMIC DNA]</scope>
    <source>
        <strain evidence="3 4">DSM 16097</strain>
    </source>
</reference>
<keyword evidence="1" id="KW-1133">Transmembrane helix</keyword>
<comment type="caution">
    <text evidence="3">The sequence shown here is derived from an EMBL/GenBank/DDBJ whole genome shotgun (WGS) entry which is preliminary data.</text>
</comment>
<gene>
    <name evidence="3" type="ORF">C7455_10846</name>
</gene>
<feature type="transmembrane region" description="Helical" evidence="1">
    <location>
        <begin position="32"/>
        <end position="55"/>
    </location>
</feature>
<evidence type="ECO:0000313" key="3">
    <source>
        <dbReference type="EMBL" id="PWK59279.1"/>
    </source>
</evidence>
<dbReference type="InterPro" id="IPR021309">
    <property type="entry name" value="YgaP-like_TM"/>
</dbReference>
<protein>
    <recommendedName>
        <fullName evidence="2">Inner membrane protein YgaP-like transmembrane domain-containing protein</fullName>
    </recommendedName>
</protein>
<evidence type="ECO:0000259" key="2">
    <source>
        <dbReference type="Pfam" id="PF11127"/>
    </source>
</evidence>
<dbReference type="Gene3D" id="6.10.140.1340">
    <property type="match status" value="1"/>
</dbReference>
<dbReference type="OrthoDB" id="9799383at2"/>
<keyword evidence="4" id="KW-1185">Reference proteome</keyword>
<dbReference type="Pfam" id="PF11127">
    <property type="entry name" value="YgaP-like_TM"/>
    <property type="match status" value="1"/>
</dbReference>
<feature type="domain" description="Inner membrane protein YgaP-like transmembrane" evidence="2">
    <location>
        <begin position="2"/>
        <end position="56"/>
    </location>
</feature>
<evidence type="ECO:0000256" key="1">
    <source>
        <dbReference type="SAM" id="Phobius"/>
    </source>
</evidence>
<dbReference type="EMBL" id="QGGW01000008">
    <property type="protein sequence ID" value="PWK59279.1"/>
    <property type="molecule type" value="Genomic_DNA"/>
</dbReference>
<keyword evidence="1" id="KW-0472">Membrane</keyword>
<dbReference type="RefSeq" id="WP_109669629.1">
    <property type="nucleotide sequence ID" value="NZ_QGGW01000008.1"/>
</dbReference>
<keyword evidence="1" id="KW-0812">Transmembrane</keyword>
<dbReference type="Proteomes" id="UP000245708">
    <property type="component" value="Unassembled WGS sequence"/>
</dbReference>
<dbReference type="AlphaFoldDB" id="A0A316GE51"/>
<accession>A0A316GE51</accession>
<name>A0A316GE51_9RHOB</name>
<proteinExistence type="predicted"/>
<sequence length="67" mass="7329">MSLDRAVLAFAGVMILLSVVLTAFVSPLFVWFTVFIGLNMLQSAFTGWCPAALVFKRLGVKEGCAFR</sequence>